<keyword evidence="6" id="KW-1043">Host membrane</keyword>
<dbReference type="GO" id="GO:0008270">
    <property type="term" value="F:zinc ion binding"/>
    <property type="evidence" value="ECO:0007669"/>
    <property type="project" value="UniProtKB-KW"/>
</dbReference>
<protein>
    <submittedName>
        <fullName evidence="8">Nuclear egress lamina protein UL31</fullName>
    </submittedName>
</protein>
<dbReference type="EMBL" id="KU198433">
    <property type="protein sequence ID" value="ANF34849.1"/>
    <property type="molecule type" value="Genomic_DNA"/>
</dbReference>
<reference evidence="8 9" key="1">
    <citation type="submission" date="2015-11" db="EMBL/GenBank/DDBJ databases">
        <title>First whole genome sequence of Suid herpesvirus 1 isolated from a symptomatic dog in Italy.</title>
        <authorList>
            <person name="Mangone I."/>
            <person name="Marcacci M."/>
            <person name="Leone A."/>
            <person name="Camma C."/>
            <person name="Savini G."/>
            <person name="Di Sabatino D."/>
            <person name="Lorusso A."/>
        </authorList>
    </citation>
    <scope>NUCLEOTIDE SEQUENCE [LARGE SCALE GENOMIC DNA]</scope>
    <source>
        <strain evidence="8">ADV32751/Italy2014</strain>
    </source>
</reference>
<keyword evidence="5" id="KW-0862">Zinc</keyword>
<organism evidence="8 9">
    <name type="scientific">Suid herpesvirus 1</name>
    <name type="common">SuHV-1</name>
    <name type="synonym">Pseudorabies virus</name>
    <dbReference type="NCBI Taxonomy" id="10345"/>
    <lineage>
        <taxon>Viruses</taxon>
        <taxon>Duplodnaviria</taxon>
        <taxon>Heunggongvirae</taxon>
        <taxon>Peploviricota</taxon>
        <taxon>Herviviricetes</taxon>
        <taxon>Herpesvirales</taxon>
        <taxon>Orthoherpesviridae</taxon>
        <taxon>Alphaherpesvirinae</taxon>
        <taxon>Varicellovirus</taxon>
        <taxon>Varicellovirus suidalpha1</taxon>
    </lineage>
</organism>
<evidence type="ECO:0000256" key="3">
    <source>
        <dbReference type="ARBA" id="ARBA00022723"/>
    </source>
</evidence>
<proteinExistence type="inferred from homology"/>
<evidence type="ECO:0000313" key="9">
    <source>
        <dbReference type="Proteomes" id="UP000133932"/>
    </source>
</evidence>
<evidence type="ECO:0000256" key="7">
    <source>
        <dbReference type="ARBA" id="ARBA00023136"/>
    </source>
</evidence>
<keyword evidence="3" id="KW-0479">Metal-binding</keyword>
<evidence type="ECO:0000256" key="6">
    <source>
        <dbReference type="ARBA" id="ARBA00022870"/>
    </source>
</evidence>
<evidence type="ECO:0000313" key="8">
    <source>
        <dbReference type="EMBL" id="ANF34849.1"/>
    </source>
</evidence>
<evidence type="ECO:0000256" key="4">
    <source>
        <dbReference type="ARBA" id="ARBA00022771"/>
    </source>
</evidence>
<keyword evidence="1" id="KW-0597">Phosphoprotein</keyword>
<dbReference type="Proteomes" id="UP000133932">
    <property type="component" value="Segment"/>
</dbReference>
<dbReference type="HAMAP" id="MF_04023">
    <property type="entry name" value="HSV_NEC1"/>
    <property type="match status" value="1"/>
</dbReference>
<dbReference type="GO" id="GO:0046765">
    <property type="term" value="P:viral budding from nuclear membrane"/>
    <property type="evidence" value="ECO:0007669"/>
    <property type="project" value="InterPro"/>
</dbReference>
<keyword evidence="4" id="KW-0863">Zinc-finger</keyword>
<dbReference type="Pfam" id="PF02718">
    <property type="entry name" value="Herpes_UL31"/>
    <property type="match status" value="1"/>
</dbReference>
<keyword evidence="7" id="KW-0472">Membrane</keyword>
<dbReference type="InterPro" id="IPR021152">
    <property type="entry name" value="Herpes_UL31"/>
</dbReference>
<gene>
    <name evidence="8" type="ORF">ADV32751/Italy2014_00018</name>
</gene>
<evidence type="ECO:0000256" key="1">
    <source>
        <dbReference type="ARBA" id="ARBA00022553"/>
    </source>
</evidence>
<evidence type="ECO:0000256" key="2">
    <source>
        <dbReference type="ARBA" id="ARBA00022562"/>
    </source>
</evidence>
<accession>A0A172XDD4</accession>
<sequence>MFERRRLLRRKSSVARRKTLTRAARDRYAPYFAYAAAQPSDEVTTVRGLSNPLIKTAPVTLPFDLGQAVADNCLSLSGMGYYLGLGGCCPTCAAAEPRLGRSDRAALVLAYVQQLNSIYEYRVFLASVGARDPSERALEEVLAHPELFFAYYVLRDGGLRDVRVLFFEDPDAQGALMMYVVFPEKSVHVHHRVLDRLLGACAGHRIVAHVWQTMFVLVVRKKGDGRPADDVPAVSASDIYCKMRDISFDGELLLEYKRLYAAFEDFRPPRP</sequence>
<name>A0A172XDD4_SUHV</name>
<evidence type="ECO:0000256" key="5">
    <source>
        <dbReference type="ARBA" id="ARBA00022833"/>
    </source>
</evidence>
<keyword evidence="2" id="KW-1048">Host nucleus</keyword>